<keyword evidence="2" id="KW-0472">Membrane</keyword>
<feature type="transmembrane region" description="Helical" evidence="2">
    <location>
        <begin position="116"/>
        <end position="136"/>
    </location>
</feature>
<feature type="transmembrane region" description="Helical" evidence="2">
    <location>
        <begin position="18"/>
        <end position="39"/>
    </location>
</feature>
<keyword evidence="4" id="KW-1185">Reference proteome</keyword>
<keyword evidence="2" id="KW-0812">Transmembrane</keyword>
<evidence type="ECO:0000256" key="1">
    <source>
        <dbReference type="SAM" id="MobiDB-lite"/>
    </source>
</evidence>
<keyword evidence="2" id="KW-1133">Transmembrane helix</keyword>
<dbReference type="Pfam" id="PF05552">
    <property type="entry name" value="MS_channel_1st_1"/>
    <property type="match status" value="2"/>
</dbReference>
<feature type="transmembrane region" description="Helical" evidence="2">
    <location>
        <begin position="148"/>
        <end position="173"/>
    </location>
</feature>
<protein>
    <submittedName>
        <fullName evidence="3">Uncharacterized protein</fullName>
    </submittedName>
</protein>
<evidence type="ECO:0000313" key="3">
    <source>
        <dbReference type="EMBL" id="GGJ86029.1"/>
    </source>
</evidence>
<dbReference type="Proteomes" id="UP000649739">
    <property type="component" value="Unassembled WGS sequence"/>
</dbReference>
<dbReference type="EMBL" id="BMQB01000002">
    <property type="protein sequence ID" value="GGJ86029.1"/>
    <property type="molecule type" value="Genomic_DNA"/>
</dbReference>
<feature type="transmembrane region" description="Helical" evidence="2">
    <location>
        <begin position="75"/>
        <end position="96"/>
    </location>
</feature>
<feature type="compositionally biased region" description="Low complexity" evidence="1">
    <location>
        <begin position="242"/>
        <end position="254"/>
    </location>
</feature>
<reference evidence="3" key="1">
    <citation type="journal article" date="2014" name="Int. J. Syst. Evol. Microbiol.">
        <title>Complete genome sequence of Corynebacterium casei LMG S-19264T (=DSM 44701T), isolated from a smear-ripened cheese.</title>
        <authorList>
            <consortium name="US DOE Joint Genome Institute (JGI-PGF)"/>
            <person name="Walter F."/>
            <person name="Albersmeier A."/>
            <person name="Kalinowski J."/>
            <person name="Ruckert C."/>
        </authorList>
    </citation>
    <scope>NUCLEOTIDE SEQUENCE</scope>
    <source>
        <strain evidence="3">JCM 3090</strain>
    </source>
</reference>
<name>A0A8J3B149_9ACTN</name>
<feature type="region of interest" description="Disordered" evidence="1">
    <location>
        <begin position="242"/>
        <end position="268"/>
    </location>
</feature>
<evidence type="ECO:0000313" key="4">
    <source>
        <dbReference type="Proteomes" id="UP000649739"/>
    </source>
</evidence>
<dbReference type="RefSeq" id="WP_189169236.1">
    <property type="nucleotide sequence ID" value="NZ_BMQB01000002.1"/>
</dbReference>
<gene>
    <name evidence="3" type="ORF">GCM10010123_14540</name>
</gene>
<evidence type="ECO:0000256" key="2">
    <source>
        <dbReference type="SAM" id="Phobius"/>
    </source>
</evidence>
<organism evidence="3 4">
    <name type="scientific">Pilimelia anulata</name>
    <dbReference type="NCBI Taxonomy" id="53371"/>
    <lineage>
        <taxon>Bacteria</taxon>
        <taxon>Bacillati</taxon>
        <taxon>Actinomycetota</taxon>
        <taxon>Actinomycetes</taxon>
        <taxon>Micromonosporales</taxon>
        <taxon>Micromonosporaceae</taxon>
        <taxon>Pilimelia</taxon>
    </lineage>
</organism>
<feature type="transmembrane region" description="Helical" evidence="2">
    <location>
        <begin position="179"/>
        <end position="200"/>
    </location>
</feature>
<dbReference type="InterPro" id="IPR008910">
    <property type="entry name" value="MSC_TM_helix"/>
</dbReference>
<accession>A0A8J3B149</accession>
<reference evidence="3" key="2">
    <citation type="submission" date="2020-09" db="EMBL/GenBank/DDBJ databases">
        <authorList>
            <person name="Sun Q."/>
            <person name="Ohkuma M."/>
        </authorList>
    </citation>
    <scope>NUCLEOTIDE SEQUENCE</scope>
    <source>
        <strain evidence="3">JCM 3090</strain>
    </source>
</reference>
<proteinExistence type="predicted"/>
<sequence>MGDISAAMTDMWRSVANIAPKAIMFVVILAAGWIVASVLRRLLDAGLERIGFDRLVARGAIGRAMQRSRYDASDVLARLAYYTVLLFTLQLAFGVFGANPVSALINDVVAWLPRAFVAIVIVLVAGAIASGAGDLIQGSLGGLSSGRLLGGIARVAILAMGVIAALNQVGIAVTVTNSVMIAALATISGIAIVGIGGGLIKPMSQRWDGWLQRAEDESRAMMEQGRGYRSARDDLDRRLADRSGATAAAPAAAGDGAGVIHESGSAGR</sequence>
<dbReference type="AlphaFoldDB" id="A0A8J3B149"/>
<comment type="caution">
    <text evidence="3">The sequence shown here is derived from an EMBL/GenBank/DDBJ whole genome shotgun (WGS) entry which is preliminary data.</text>
</comment>